<organism evidence="4 5">
    <name type="scientific">Kitasatospora misakiensis</name>
    <dbReference type="NCBI Taxonomy" id="67330"/>
    <lineage>
        <taxon>Bacteria</taxon>
        <taxon>Bacillati</taxon>
        <taxon>Actinomycetota</taxon>
        <taxon>Actinomycetes</taxon>
        <taxon>Kitasatosporales</taxon>
        <taxon>Streptomycetaceae</taxon>
        <taxon>Kitasatospora</taxon>
    </lineage>
</organism>
<dbReference type="RefSeq" id="WP_380225491.1">
    <property type="nucleotide sequence ID" value="NZ_JBHSOF010000012.1"/>
</dbReference>
<feature type="signal peptide" evidence="2">
    <location>
        <begin position="1"/>
        <end position="29"/>
    </location>
</feature>
<keyword evidence="2" id="KW-0732">Signal</keyword>
<dbReference type="Proteomes" id="UP001595975">
    <property type="component" value="Unassembled WGS sequence"/>
</dbReference>
<evidence type="ECO:0000256" key="2">
    <source>
        <dbReference type="SAM" id="SignalP"/>
    </source>
</evidence>
<evidence type="ECO:0000256" key="1">
    <source>
        <dbReference type="SAM" id="MobiDB-lite"/>
    </source>
</evidence>
<feature type="domain" description="FMN-binding" evidence="3">
    <location>
        <begin position="91"/>
        <end position="168"/>
    </location>
</feature>
<dbReference type="Pfam" id="PF04205">
    <property type="entry name" value="FMN_bind"/>
    <property type="match status" value="1"/>
</dbReference>
<evidence type="ECO:0000313" key="4">
    <source>
        <dbReference type="EMBL" id="MFC5663803.1"/>
    </source>
</evidence>
<comment type="caution">
    <text evidence="4">The sequence shown here is derived from an EMBL/GenBank/DDBJ whole genome shotgun (WGS) entry which is preliminary data.</text>
</comment>
<evidence type="ECO:0000259" key="3">
    <source>
        <dbReference type="SMART" id="SM00900"/>
    </source>
</evidence>
<feature type="chain" id="PRO_5047186142" evidence="2">
    <location>
        <begin position="30"/>
        <end position="170"/>
    </location>
</feature>
<name>A0ABW0X205_9ACTN</name>
<dbReference type="EMBL" id="JBHSOF010000012">
    <property type="protein sequence ID" value="MFC5663803.1"/>
    <property type="molecule type" value="Genomic_DNA"/>
</dbReference>
<gene>
    <name evidence="4" type="ORF">ACFP3U_12515</name>
</gene>
<feature type="region of interest" description="Disordered" evidence="1">
    <location>
        <begin position="27"/>
        <end position="89"/>
    </location>
</feature>
<dbReference type="SMART" id="SM00900">
    <property type="entry name" value="FMN_bind"/>
    <property type="match status" value="1"/>
</dbReference>
<protein>
    <submittedName>
        <fullName evidence="4">FMN-binding protein</fullName>
    </submittedName>
</protein>
<reference evidence="5" key="1">
    <citation type="journal article" date="2019" name="Int. J. Syst. Evol. Microbiol.">
        <title>The Global Catalogue of Microorganisms (GCM) 10K type strain sequencing project: providing services to taxonomists for standard genome sequencing and annotation.</title>
        <authorList>
            <consortium name="The Broad Institute Genomics Platform"/>
            <consortium name="The Broad Institute Genome Sequencing Center for Infectious Disease"/>
            <person name="Wu L."/>
            <person name="Ma J."/>
        </authorList>
    </citation>
    <scope>NUCLEOTIDE SEQUENCE [LARGE SCALE GENOMIC DNA]</scope>
    <source>
        <strain evidence="5">CGMCC 4.1437</strain>
    </source>
</reference>
<evidence type="ECO:0000313" key="5">
    <source>
        <dbReference type="Proteomes" id="UP001595975"/>
    </source>
</evidence>
<sequence length="170" mass="16786">MRRAVITSTATAAGVVLLLSLKPHGSAPAAAIGSQGDTEPTAGPTAAGAPSAGPSAAASGAPNSPAGSTGTAAPSSPAASRSVTGGAVDTRYGPVQVKVTLAGTRVTAVDVVQYPSEDRRDREINSFALPVLNKEAIAAQSARIDVVSGATYTSDGYIRSLQSAIDRAGR</sequence>
<dbReference type="Gene3D" id="3.90.1010.20">
    <property type="match status" value="1"/>
</dbReference>
<proteinExistence type="predicted"/>
<dbReference type="InterPro" id="IPR007329">
    <property type="entry name" value="FMN-bd"/>
</dbReference>
<feature type="compositionally biased region" description="Low complexity" evidence="1">
    <location>
        <begin position="40"/>
        <end position="80"/>
    </location>
</feature>
<keyword evidence="5" id="KW-1185">Reference proteome</keyword>
<accession>A0ABW0X205</accession>